<dbReference type="Gene3D" id="1.10.490.50">
    <property type="entry name" value="Antibiotic binding domain of TipA-like multidrug resistance regulators"/>
    <property type="match status" value="1"/>
</dbReference>
<sequence length="257" mass="28316">MVDGNEYTVGQAADILGVSAKALRHWESMGLLIPERTTADYRIYTDVEMERGAAIALYRGVGVPLAQIGELLDASPDALAAALEHHRRALAYRRRTLTQQLSTINQLINDMKKGNIDMDAMKKYLGEDMPAYQAEAQERWGDTPEWAQSQEKLAQMGEGDFARLQEEQEALAADLVAARDAGVAPGSEEAAALVTRHRKSIGQWYEVTPARQLILARMYVGDARFHRAYAGAQDYLLQLVEAAAAEAGVDVDNPQWG</sequence>
<evidence type="ECO:0000313" key="6">
    <source>
        <dbReference type="EMBL" id="AKV59864.1"/>
    </source>
</evidence>
<dbReference type="SUPFAM" id="SSF46955">
    <property type="entry name" value="Putative DNA-binding domain"/>
    <property type="match status" value="1"/>
</dbReference>
<dbReference type="GO" id="GO:0003700">
    <property type="term" value="F:DNA-binding transcription factor activity"/>
    <property type="evidence" value="ECO:0007669"/>
    <property type="project" value="InterPro"/>
</dbReference>
<dbReference type="PANTHER" id="PTHR30204">
    <property type="entry name" value="REDOX-CYCLING DRUG-SENSING TRANSCRIPTIONAL ACTIVATOR SOXR"/>
    <property type="match status" value="1"/>
</dbReference>
<dbReference type="Gene3D" id="1.10.1660.10">
    <property type="match status" value="1"/>
</dbReference>
<dbReference type="InterPro" id="IPR012925">
    <property type="entry name" value="TipAS_dom"/>
</dbReference>
<accession>A0A0K1REM8</accession>
<reference evidence="6 7" key="1">
    <citation type="submission" date="2015-08" db="EMBL/GenBank/DDBJ databases">
        <authorList>
            <person name="Babu N.S."/>
            <person name="Beckwith C.J."/>
            <person name="Beseler K.G."/>
            <person name="Brison A."/>
            <person name="Carone J.V."/>
            <person name="Caskin T.P."/>
            <person name="Diamond M."/>
            <person name="Durham M.E."/>
            <person name="Foxe J.M."/>
            <person name="Go M."/>
            <person name="Henderson B.A."/>
            <person name="Jones I.B."/>
            <person name="McGettigan J.A."/>
            <person name="Micheletti S.J."/>
            <person name="Nasrallah M.E."/>
            <person name="Ortiz D."/>
            <person name="Piller C.R."/>
            <person name="Privatt S.R."/>
            <person name="Schneider S.L."/>
            <person name="Sharp S."/>
            <person name="Smith T.C."/>
            <person name="Stanton J.D."/>
            <person name="Ullery H.E."/>
            <person name="Wilson R.J."/>
            <person name="Serrano M.G."/>
            <person name="Buck G."/>
            <person name="Lee V."/>
            <person name="Wang Y."/>
            <person name="Carvalho R."/>
            <person name="Voegtly L."/>
            <person name="Shi R."/>
            <person name="Duckworth R."/>
            <person name="Johnson A."/>
            <person name="Loviza R."/>
            <person name="Walstead R."/>
            <person name="Shah Z."/>
            <person name="Kiflezghi M."/>
            <person name="Wade K."/>
            <person name="Ball S.L."/>
            <person name="Bradley K.W."/>
            <person name="Asai D.J."/>
            <person name="Bowman C.A."/>
            <person name="Russell D.A."/>
            <person name="Pope W.H."/>
            <person name="Jacobs-Sera D."/>
            <person name="Hendrix R.W."/>
            <person name="Hatfull G.F."/>
        </authorList>
    </citation>
    <scope>NUCLEOTIDE SEQUENCE [LARGE SCALE GENOMIC DNA]</scope>
    <source>
        <strain evidence="6 7">PUDD_83A45</strain>
    </source>
</reference>
<protein>
    <submittedName>
        <fullName evidence="6">MerR family transcriptional regulator</fullName>
    </submittedName>
</protein>
<evidence type="ECO:0000259" key="5">
    <source>
        <dbReference type="PROSITE" id="PS50937"/>
    </source>
</evidence>
<dbReference type="CDD" id="cd01106">
    <property type="entry name" value="HTH_TipAL-Mta"/>
    <property type="match status" value="1"/>
</dbReference>
<evidence type="ECO:0000256" key="1">
    <source>
        <dbReference type="ARBA" id="ARBA00022491"/>
    </source>
</evidence>
<dbReference type="EMBL" id="CP012342">
    <property type="protein sequence ID" value="AKV59864.1"/>
    <property type="molecule type" value="Genomic_DNA"/>
</dbReference>
<dbReference type="PROSITE" id="PS50937">
    <property type="entry name" value="HTH_MERR_2"/>
    <property type="match status" value="1"/>
</dbReference>
<dbReference type="Pfam" id="PF07739">
    <property type="entry name" value="TipAS"/>
    <property type="match status" value="1"/>
</dbReference>
<name>A0A0K1REM8_9CORY</name>
<evidence type="ECO:0000256" key="2">
    <source>
        <dbReference type="ARBA" id="ARBA00023015"/>
    </source>
</evidence>
<dbReference type="STRING" id="156976.AK829_05240"/>
<keyword evidence="4" id="KW-0804">Transcription</keyword>
<evidence type="ECO:0000256" key="3">
    <source>
        <dbReference type="ARBA" id="ARBA00023125"/>
    </source>
</evidence>
<proteinExistence type="predicted"/>
<evidence type="ECO:0000313" key="7">
    <source>
        <dbReference type="Proteomes" id="UP000060016"/>
    </source>
</evidence>
<dbReference type="Proteomes" id="UP000060016">
    <property type="component" value="Chromosome"/>
</dbReference>
<dbReference type="InterPro" id="IPR036244">
    <property type="entry name" value="TipA-like_antibiotic-bd"/>
</dbReference>
<gene>
    <name evidence="6" type="ORF">AK829_05240</name>
</gene>
<dbReference type="RefSeq" id="WP_052206395.1">
    <property type="nucleotide sequence ID" value="NZ_CP012342.1"/>
</dbReference>
<feature type="domain" description="HTH merR-type" evidence="5">
    <location>
        <begin position="6"/>
        <end position="74"/>
    </location>
</feature>
<dbReference type="PATRIC" id="fig|156976.3.peg.1041"/>
<dbReference type="AlphaFoldDB" id="A0A0K1REM8"/>
<keyword evidence="3" id="KW-0238">DNA-binding</keyword>
<dbReference type="KEGG" id="crie:AK829_05240"/>
<dbReference type="InterPro" id="IPR047057">
    <property type="entry name" value="MerR_fam"/>
</dbReference>
<evidence type="ECO:0000256" key="4">
    <source>
        <dbReference type="ARBA" id="ARBA00023163"/>
    </source>
</evidence>
<keyword evidence="7" id="KW-1185">Reference proteome</keyword>
<dbReference type="InterPro" id="IPR009061">
    <property type="entry name" value="DNA-bd_dom_put_sf"/>
</dbReference>
<dbReference type="GO" id="GO:0003677">
    <property type="term" value="F:DNA binding"/>
    <property type="evidence" value="ECO:0007669"/>
    <property type="project" value="UniProtKB-KW"/>
</dbReference>
<keyword evidence="1" id="KW-0678">Repressor</keyword>
<dbReference type="SMART" id="SM00422">
    <property type="entry name" value="HTH_MERR"/>
    <property type="match status" value="1"/>
</dbReference>
<dbReference type="PANTHER" id="PTHR30204:SF69">
    <property type="entry name" value="MERR-FAMILY TRANSCRIPTIONAL REGULATOR"/>
    <property type="match status" value="1"/>
</dbReference>
<dbReference type="InterPro" id="IPR000551">
    <property type="entry name" value="MerR-type_HTH_dom"/>
</dbReference>
<dbReference type="SUPFAM" id="SSF89082">
    <property type="entry name" value="Antibiotic binding domain of TipA-like multidrug resistance regulators"/>
    <property type="match status" value="1"/>
</dbReference>
<organism evidence="6 7">
    <name type="scientific">Corynebacterium riegelii</name>
    <dbReference type="NCBI Taxonomy" id="156976"/>
    <lineage>
        <taxon>Bacteria</taxon>
        <taxon>Bacillati</taxon>
        <taxon>Actinomycetota</taxon>
        <taxon>Actinomycetes</taxon>
        <taxon>Mycobacteriales</taxon>
        <taxon>Corynebacteriaceae</taxon>
        <taxon>Corynebacterium</taxon>
    </lineage>
</organism>
<dbReference type="Pfam" id="PF13411">
    <property type="entry name" value="MerR_1"/>
    <property type="match status" value="1"/>
</dbReference>
<keyword evidence="2" id="KW-0805">Transcription regulation</keyword>
<dbReference type="PROSITE" id="PS00552">
    <property type="entry name" value="HTH_MERR_1"/>
    <property type="match status" value="1"/>
</dbReference>